<protein>
    <submittedName>
        <fullName evidence="2">Uncharacterized protein</fullName>
    </submittedName>
</protein>
<reference evidence="2 3" key="1">
    <citation type="journal article" date="2018" name="New Phytol.">
        <title>Phylogenomics of Endogonaceae and evolution of mycorrhizas within Mucoromycota.</title>
        <authorList>
            <person name="Chang Y."/>
            <person name="Desiro A."/>
            <person name="Na H."/>
            <person name="Sandor L."/>
            <person name="Lipzen A."/>
            <person name="Clum A."/>
            <person name="Barry K."/>
            <person name="Grigoriev I.V."/>
            <person name="Martin F.M."/>
            <person name="Stajich J.E."/>
            <person name="Smith M.E."/>
            <person name="Bonito G."/>
            <person name="Spatafora J.W."/>
        </authorList>
    </citation>
    <scope>NUCLEOTIDE SEQUENCE [LARGE SCALE GENOMIC DNA]</scope>
    <source>
        <strain evidence="2 3">AD002</strain>
    </source>
</reference>
<evidence type="ECO:0000313" key="2">
    <source>
        <dbReference type="EMBL" id="RUS34447.1"/>
    </source>
</evidence>
<keyword evidence="3" id="KW-1185">Reference proteome</keyword>
<dbReference type="EMBL" id="RBNJ01000480">
    <property type="protein sequence ID" value="RUS34447.1"/>
    <property type="molecule type" value="Genomic_DNA"/>
</dbReference>
<sequence length="190" mass="22211">MTSKRKGLLKKRHVEWILNSTDPTPLAFFRLIHPTHRERAISKYKDAFSLALRKSNSKAKLKVVKNDMHINLKYMEEAIQRDWEVWLGEKKTVCSIHDTNVSVQTRFNTTVENWRQRVDREALQRRSNDEELAENGSGNNDNKIRDEFTERTESRLTSTHLRSWVLQSGTDVGAVLREYAKTIPDTQNCL</sequence>
<dbReference type="Proteomes" id="UP000274822">
    <property type="component" value="Unassembled WGS sequence"/>
</dbReference>
<feature type="region of interest" description="Disordered" evidence="1">
    <location>
        <begin position="125"/>
        <end position="145"/>
    </location>
</feature>
<comment type="caution">
    <text evidence="2">The sequence shown here is derived from an EMBL/GenBank/DDBJ whole genome shotgun (WGS) entry which is preliminary data.</text>
</comment>
<organism evidence="2 3">
    <name type="scientific">Jimgerdemannia flammicorona</name>
    <dbReference type="NCBI Taxonomy" id="994334"/>
    <lineage>
        <taxon>Eukaryota</taxon>
        <taxon>Fungi</taxon>
        <taxon>Fungi incertae sedis</taxon>
        <taxon>Mucoromycota</taxon>
        <taxon>Mucoromycotina</taxon>
        <taxon>Endogonomycetes</taxon>
        <taxon>Endogonales</taxon>
        <taxon>Endogonaceae</taxon>
        <taxon>Jimgerdemannia</taxon>
    </lineage>
</organism>
<name>A0A433QXL1_9FUNG</name>
<dbReference type="AlphaFoldDB" id="A0A433QXL1"/>
<proteinExistence type="predicted"/>
<gene>
    <name evidence="2" type="ORF">BC938DRAFT_480338</name>
</gene>
<evidence type="ECO:0000256" key="1">
    <source>
        <dbReference type="SAM" id="MobiDB-lite"/>
    </source>
</evidence>
<accession>A0A433QXL1</accession>
<feature type="non-terminal residue" evidence="2">
    <location>
        <position position="190"/>
    </location>
</feature>
<evidence type="ECO:0000313" key="3">
    <source>
        <dbReference type="Proteomes" id="UP000274822"/>
    </source>
</evidence>